<dbReference type="InterPro" id="IPR017853">
    <property type="entry name" value="GH"/>
</dbReference>
<dbReference type="PROSITE" id="PS51318">
    <property type="entry name" value="TAT"/>
    <property type="match status" value="1"/>
</dbReference>
<dbReference type="EMBL" id="VUOB01000091">
    <property type="protein sequence ID" value="KAA2250726.1"/>
    <property type="molecule type" value="Genomic_DNA"/>
</dbReference>
<evidence type="ECO:0000256" key="5">
    <source>
        <dbReference type="ARBA" id="ARBA00022801"/>
    </source>
</evidence>
<comment type="similarity">
    <text evidence="2">Belongs to the glycosyl hydrolase 51 family.</text>
</comment>
<evidence type="ECO:0000313" key="11">
    <source>
        <dbReference type="Proteomes" id="UP000323454"/>
    </source>
</evidence>
<evidence type="ECO:0000256" key="4">
    <source>
        <dbReference type="ARBA" id="ARBA00012670"/>
    </source>
</evidence>
<feature type="region of interest" description="Disordered" evidence="8">
    <location>
        <begin position="569"/>
        <end position="592"/>
    </location>
</feature>
<comment type="catalytic activity">
    <reaction evidence="1">
        <text>Hydrolysis of terminal non-reducing alpha-L-arabinofuranoside residues in alpha-L-arabinosides.</text>
        <dbReference type="EC" id="3.2.1.55"/>
    </reaction>
</comment>
<feature type="domain" description="Alpha-L-arabinofuranosidase C-terminal" evidence="9">
    <location>
        <begin position="498"/>
        <end position="680"/>
    </location>
</feature>
<dbReference type="InterPro" id="IPR006311">
    <property type="entry name" value="TAT_signal"/>
</dbReference>
<dbReference type="Pfam" id="PF22848">
    <property type="entry name" value="ASD1_dom"/>
    <property type="match status" value="1"/>
</dbReference>
<dbReference type="EC" id="3.2.1.55" evidence="4"/>
<dbReference type="PANTHER" id="PTHR43576">
    <property type="entry name" value="ALPHA-L-ARABINOFURANOSIDASE C-RELATED"/>
    <property type="match status" value="1"/>
</dbReference>
<evidence type="ECO:0000256" key="8">
    <source>
        <dbReference type="SAM" id="MobiDB-lite"/>
    </source>
</evidence>
<dbReference type="InterPro" id="IPR013780">
    <property type="entry name" value="Glyco_hydro_b"/>
</dbReference>
<evidence type="ECO:0000256" key="3">
    <source>
        <dbReference type="ARBA" id="ARBA00011165"/>
    </source>
</evidence>
<evidence type="ECO:0000256" key="2">
    <source>
        <dbReference type="ARBA" id="ARBA00007186"/>
    </source>
</evidence>
<name>A0A5B2WJU2_9PSEU</name>
<sequence>MSEGGKGLTRRTVLQGSLVAGLAAALPIRDAAASSGVSAVIDMTKTGEPISPFIYGAFSEHIQGFIYSALWAEVLSDRKFYYAVDNQDPSVRKWRPLAQSRTVTMDSTAPYVGEQSPVVALSPSESRGIWQAGLALAEKDYVGRIVVAGDPGAHVVVTLSWGNGQGQRLVVPTRRQWATVPLRFSCQAGTANGRLEIAGTGTGSFKVGAVSLMAADNVAGFRKDTIGLFRAMNSGLWRFPGGNFTSGYDWKDAVGDPDRRPPKWDYVWNYPQSNDIGTDEFLTMCGLIGVEPYLCVNSGFGSAREAAELVEYVNGDADSPMGRARVANGRPKPYQVKYWNIGNEMFGFWQLGYMTPSQYMIKHTLFAEAMKEADHSITLIASGAFPASLTIHSEPFYIDPNTRKIVQPTPVIVKYGSETDWNYRLMKNAWGNFDIISEHTYGDPRRYDLTLGQRVDVTESVLDSVRRGANYIHAVREDWELYKKDFPLERDHIKVSIDEWAYFASGLRGVLATSMMLHEMFRNTDFIVIGAYTTGMSWLSYSGTDSTYSEQGLLFLLYRQHFGTVPIEISGDSPQPAPKWPAGGDQPSVTSGSPTYPLDMSAALTGDGKTLTIAAINATADAQSVDINLTGFTPRSPGQLWRLTGPSLDSTNQVGQPPQVTITETSFDTGEVGLSIEPYSVELRAYTRRYR</sequence>
<proteinExistence type="inferred from homology"/>
<reference evidence="10 11" key="2">
    <citation type="submission" date="2019-09" db="EMBL/GenBank/DDBJ databases">
        <authorList>
            <person name="Jin C."/>
        </authorList>
    </citation>
    <scope>NUCLEOTIDE SEQUENCE [LARGE SCALE GENOMIC DNA]</scope>
    <source>
        <strain evidence="10 11">AN110305</strain>
    </source>
</reference>
<dbReference type="Gene3D" id="3.20.20.80">
    <property type="entry name" value="Glycosidases"/>
    <property type="match status" value="1"/>
</dbReference>
<dbReference type="InterPro" id="IPR055235">
    <property type="entry name" value="ASD1_cat"/>
</dbReference>
<dbReference type="SMART" id="SM00813">
    <property type="entry name" value="Alpha-L-AF_C"/>
    <property type="match status" value="1"/>
</dbReference>
<accession>A0A5B2WJU2</accession>
<comment type="subunit">
    <text evidence="3">Homohexamer; trimer of dimers.</text>
</comment>
<organism evidence="10 11">
    <name type="scientific">Solihabitans fulvus</name>
    <dbReference type="NCBI Taxonomy" id="1892852"/>
    <lineage>
        <taxon>Bacteria</taxon>
        <taxon>Bacillati</taxon>
        <taxon>Actinomycetota</taxon>
        <taxon>Actinomycetes</taxon>
        <taxon>Pseudonocardiales</taxon>
        <taxon>Pseudonocardiaceae</taxon>
        <taxon>Solihabitans</taxon>
    </lineage>
</organism>
<dbReference type="GO" id="GO:0046373">
    <property type="term" value="P:L-arabinose metabolic process"/>
    <property type="evidence" value="ECO:0007669"/>
    <property type="project" value="InterPro"/>
</dbReference>
<dbReference type="Proteomes" id="UP000323454">
    <property type="component" value="Unassembled WGS sequence"/>
</dbReference>
<dbReference type="AlphaFoldDB" id="A0A5B2WJU2"/>
<dbReference type="PANTHER" id="PTHR43576:SF3">
    <property type="entry name" value="ALPHA-L-ARABINOFURANOSIDASE C"/>
    <property type="match status" value="1"/>
</dbReference>
<dbReference type="SUPFAM" id="SSF51445">
    <property type="entry name" value="(Trans)glycosidases"/>
    <property type="match status" value="1"/>
</dbReference>
<evidence type="ECO:0000256" key="1">
    <source>
        <dbReference type="ARBA" id="ARBA00001462"/>
    </source>
</evidence>
<dbReference type="OrthoDB" id="9758333at2"/>
<dbReference type="Gene3D" id="2.60.40.1180">
    <property type="entry name" value="Golgi alpha-mannosidase II"/>
    <property type="match status" value="1"/>
</dbReference>
<dbReference type="RefSeq" id="WP_149854884.1">
    <property type="nucleotide sequence ID" value="NZ_VUOB01000091.1"/>
</dbReference>
<dbReference type="GO" id="GO:0000272">
    <property type="term" value="P:polysaccharide catabolic process"/>
    <property type="evidence" value="ECO:0007669"/>
    <property type="project" value="TreeGrafter"/>
</dbReference>
<keyword evidence="5" id="KW-0378">Hydrolase</keyword>
<dbReference type="InterPro" id="IPR010720">
    <property type="entry name" value="Alpha-L-AF_C"/>
</dbReference>
<comment type="caution">
    <text evidence="10">The sequence shown here is derived from an EMBL/GenBank/DDBJ whole genome shotgun (WGS) entry which is preliminary data.</text>
</comment>
<protein>
    <recommendedName>
        <fullName evidence="4">non-reducing end alpha-L-arabinofuranosidase</fullName>
        <ecNumber evidence="4">3.2.1.55</ecNumber>
    </recommendedName>
</protein>
<reference evidence="10 11" key="1">
    <citation type="submission" date="2019-09" db="EMBL/GenBank/DDBJ databases">
        <title>Goodfellowia gen. nov., a new genus of the Pseudonocardineae related to Actinoalloteichus, containing Goodfellowia coeruleoviolacea gen. nov., comb. nov. gen. nov., comb. nov.</title>
        <authorList>
            <person name="Labeda D."/>
        </authorList>
    </citation>
    <scope>NUCLEOTIDE SEQUENCE [LARGE SCALE GENOMIC DNA]</scope>
    <source>
        <strain evidence="10 11">AN110305</strain>
    </source>
</reference>
<dbReference type="SUPFAM" id="SSF51011">
    <property type="entry name" value="Glycosyl hydrolase domain"/>
    <property type="match status" value="1"/>
</dbReference>
<keyword evidence="11" id="KW-1185">Reference proteome</keyword>
<evidence type="ECO:0000313" key="10">
    <source>
        <dbReference type="EMBL" id="KAA2250726.1"/>
    </source>
</evidence>
<keyword evidence="6" id="KW-0119">Carbohydrate metabolism</keyword>
<evidence type="ECO:0000256" key="7">
    <source>
        <dbReference type="ARBA" id="ARBA00023295"/>
    </source>
</evidence>
<keyword evidence="7" id="KW-0326">Glycosidase</keyword>
<evidence type="ECO:0000259" key="9">
    <source>
        <dbReference type="SMART" id="SM00813"/>
    </source>
</evidence>
<evidence type="ECO:0000256" key="6">
    <source>
        <dbReference type="ARBA" id="ARBA00023277"/>
    </source>
</evidence>
<dbReference type="GO" id="GO:0046556">
    <property type="term" value="F:alpha-L-arabinofuranosidase activity"/>
    <property type="evidence" value="ECO:0007669"/>
    <property type="project" value="UniProtKB-EC"/>
</dbReference>
<gene>
    <name evidence="10" type="ORF">F0L68_38610</name>
</gene>